<dbReference type="EMBL" id="JAKKPZ010000001">
    <property type="protein sequence ID" value="KAI1728258.1"/>
    <property type="molecule type" value="Genomic_DNA"/>
</dbReference>
<keyword evidence="1" id="KW-0812">Transmembrane</keyword>
<accession>A0AAD4NF64</accession>
<dbReference type="Proteomes" id="UP001201812">
    <property type="component" value="Unassembled WGS sequence"/>
</dbReference>
<dbReference type="GO" id="GO:0045087">
    <property type="term" value="P:innate immune response"/>
    <property type="evidence" value="ECO:0007669"/>
    <property type="project" value="TreeGrafter"/>
</dbReference>
<feature type="transmembrane region" description="Helical" evidence="1">
    <location>
        <begin position="32"/>
        <end position="51"/>
    </location>
</feature>
<gene>
    <name evidence="2" type="ORF">DdX_00425</name>
</gene>
<comment type="caution">
    <text evidence="2">The sequence shown here is derived from an EMBL/GenBank/DDBJ whole genome shotgun (WGS) entry which is preliminary data.</text>
</comment>
<dbReference type="AlphaFoldDB" id="A0AAD4NF64"/>
<evidence type="ECO:0000313" key="3">
    <source>
        <dbReference type="Proteomes" id="UP001201812"/>
    </source>
</evidence>
<keyword evidence="3" id="KW-1185">Reference proteome</keyword>
<dbReference type="GO" id="GO:0007165">
    <property type="term" value="P:signal transduction"/>
    <property type="evidence" value="ECO:0007669"/>
    <property type="project" value="TreeGrafter"/>
</dbReference>
<keyword evidence="1" id="KW-1133">Transmembrane helix</keyword>
<proteinExistence type="predicted"/>
<keyword evidence="1" id="KW-0472">Membrane</keyword>
<sequence>MTMVECSMPPPYEKKPYFFTEYSTTHNRHSNWLIGIFFTIIFVTVLFLLSLKYQQTQFHIHFEEKKQFPMKEINEHSTFPLVLDFSDKATLNDFHCFANNSYIAGIARIYKNVPYGEVDENAMENYANARKANFPLLFYAELDPFSWKSAFGPLFLKVTHPNLWHRNAEKNVAFIQKFLDRARKHHVTVGIFTSWYDWLIITNDFTGINDNGYVELWYWHTLGYQFGNKAARDFEDFREFGDWTGIVLKQYGEIQL</sequence>
<dbReference type="PANTHER" id="PTHR23208">
    <property type="entry name" value="LYSOZYME PROTEIN"/>
    <property type="match status" value="1"/>
</dbReference>
<dbReference type="SUPFAM" id="SSF51445">
    <property type="entry name" value="(Trans)glycosidases"/>
    <property type="match status" value="1"/>
</dbReference>
<name>A0AAD4NF64_9BILA</name>
<dbReference type="InterPro" id="IPR017853">
    <property type="entry name" value="GH"/>
</dbReference>
<protein>
    <submittedName>
        <fullName evidence="2">Lysozyme-like protein 7</fullName>
    </submittedName>
</protein>
<evidence type="ECO:0000313" key="2">
    <source>
        <dbReference type="EMBL" id="KAI1728258.1"/>
    </source>
</evidence>
<reference evidence="2" key="1">
    <citation type="submission" date="2022-01" db="EMBL/GenBank/DDBJ databases">
        <title>Genome Sequence Resource for Two Populations of Ditylenchus destructor, the Migratory Endoparasitic Phytonematode.</title>
        <authorList>
            <person name="Zhang H."/>
            <person name="Lin R."/>
            <person name="Xie B."/>
        </authorList>
    </citation>
    <scope>NUCLEOTIDE SEQUENCE</scope>
    <source>
        <strain evidence="2">BazhouSP</strain>
    </source>
</reference>
<organism evidence="2 3">
    <name type="scientific">Ditylenchus destructor</name>
    <dbReference type="NCBI Taxonomy" id="166010"/>
    <lineage>
        <taxon>Eukaryota</taxon>
        <taxon>Metazoa</taxon>
        <taxon>Ecdysozoa</taxon>
        <taxon>Nematoda</taxon>
        <taxon>Chromadorea</taxon>
        <taxon>Rhabditida</taxon>
        <taxon>Tylenchina</taxon>
        <taxon>Tylenchomorpha</taxon>
        <taxon>Sphaerularioidea</taxon>
        <taxon>Anguinidae</taxon>
        <taxon>Anguininae</taxon>
        <taxon>Ditylenchus</taxon>
    </lineage>
</organism>
<evidence type="ECO:0000256" key="1">
    <source>
        <dbReference type="SAM" id="Phobius"/>
    </source>
</evidence>
<dbReference type="InterPro" id="IPR051595">
    <property type="entry name" value="GH25_Enzymes"/>
</dbReference>
<dbReference type="PANTHER" id="PTHR23208:SF14">
    <property type="entry name" value="GLYCOSIDE HYDROLASE FAMILY 25 PROTEIN-RELATED"/>
    <property type="match status" value="1"/>
</dbReference>